<protein>
    <submittedName>
        <fullName evidence="1">Chromosome 8 open reading frame 88</fullName>
    </submittedName>
</protein>
<dbReference type="GO" id="GO:0008190">
    <property type="term" value="F:eukaryotic initiation factor 4E binding"/>
    <property type="evidence" value="ECO:0000318"/>
    <property type="project" value="GO_Central"/>
</dbReference>
<sequence>MKWQDEVTDKWRFKMLKGAQQFVGKSLQPALPVSHLSSKQASEVAFNFQTELPSNAQVCLQSKVDWLSEVTEMKILTQNTVPLQPKQELDAKKERIKYSRDFLLELSSVSLSQKKPEFLPDHPIVLEKPENSNPFVDICKK</sequence>
<dbReference type="OrthoDB" id="9905203at2759"/>
<dbReference type="PANTHER" id="PTHR12669">
    <property type="entry name" value="EUKARYOTIC TRANSLATION INITIATION FACTOR 4E-BINDING PROTEIN"/>
    <property type="match status" value="1"/>
</dbReference>
<reference evidence="1" key="2">
    <citation type="submission" date="2025-08" db="UniProtKB">
        <authorList>
            <consortium name="Ensembl"/>
        </authorList>
    </citation>
    <scope>IDENTIFICATION</scope>
    <source>
        <strain evidence="1">broiler</strain>
    </source>
</reference>
<name>A0A8V0Y9G7_CHICK</name>
<evidence type="ECO:0000313" key="2">
    <source>
        <dbReference type="Proteomes" id="UP000000539"/>
    </source>
</evidence>
<gene>
    <name evidence="1" type="primary">C8orf88</name>
</gene>
<dbReference type="FunCoup" id="A0A8V0Y9G7">
    <property type="interactions" value="67"/>
</dbReference>
<reference evidence="1" key="3">
    <citation type="submission" date="2025-09" db="UniProtKB">
        <authorList>
            <consortium name="Ensembl"/>
        </authorList>
    </citation>
    <scope>IDENTIFICATION</scope>
    <source>
        <strain evidence="1">broiler</strain>
    </source>
</reference>
<dbReference type="GO" id="GO:0030371">
    <property type="term" value="F:translation repressor activity"/>
    <property type="evidence" value="ECO:0000318"/>
    <property type="project" value="GO_Central"/>
</dbReference>
<keyword evidence="2" id="KW-1185">Reference proteome</keyword>
<accession>A0A8V0Y9G7</accession>
<dbReference type="PANTHER" id="PTHR12669:SF15">
    <property type="entry name" value="CHROMOSOME 8 OPEN READING FRAME 88"/>
    <property type="match status" value="1"/>
</dbReference>
<dbReference type="GO" id="GO:0045947">
    <property type="term" value="P:negative regulation of translational initiation"/>
    <property type="evidence" value="ECO:0000318"/>
    <property type="project" value="GO_Central"/>
</dbReference>
<organism evidence="1 2">
    <name type="scientific">Gallus gallus</name>
    <name type="common">Chicken</name>
    <dbReference type="NCBI Taxonomy" id="9031"/>
    <lineage>
        <taxon>Eukaryota</taxon>
        <taxon>Metazoa</taxon>
        <taxon>Chordata</taxon>
        <taxon>Craniata</taxon>
        <taxon>Vertebrata</taxon>
        <taxon>Euteleostomi</taxon>
        <taxon>Archelosauria</taxon>
        <taxon>Archosauria</taxon>
        <taxon>Dinosauria</taxon>
        <taxon>Saurischia</taxon>
        <taxon>Theropoda</taxon>
        <taxon>Coelurosauria</taxon>
        <taxon>Aves</taxon>
        <taxon>Neognathae</taxon>
        <taxon>Galloanserae</taxon>
        <taxon>Galliformes</taxon>
        <taxon>Phasianidae</taxon>
        <taxon>Phasianinae</taxon>
        <taxon>Gallus</taxon>
    </lineage>
</organism>
<dbReference type="AlphaFoldDB" id="A0A8V0Y9G7"/>
<dbReference type="Ensembl" id="ENSGALT00010026449.1">
    <property type="protein sequence ID" value="ENSGALP00010015056.1"/>
    <property type="gene ID" value="ENSGALG00010011037.1"/>
</dbReference>
<dbReference type="GeneTree" id="ENSGT00530000068397"/>
<evidence type="ECO:0000313" key="1">
    <source>
        <dbReference type="Ensembl" id="ENSGALP00010015056.1"/>
    </source>
</evidence>
<proteinExistence type="predicted"/>
<reference evidence="1" key="1">
    <citation type="submission" date="2020-11" db="EMBL/GenBank/DDBJ databases">
        <title>Gallus gallus (Chicken) genome, bGalGal1, GRCg7b, maternal haplotype autosomes + Z &amp; W.</title>
        <authorList>
            <person name="Warren W."/>
            <person name="Formenti G."/>
            <person name="Fedrigo O."/>
            <person name="Haase B."/>
            <person name="Mountcastle J."/>
            <person name="Balacco J."/>
            <person name="Tracey A."/>
            <person name="Schneider V."/>
            <person name="Okimoto R."/>
            <person name="Cheng H."/>
            <person name="Hawken R."/>
            <person name="Howe K."/>
            <person name="Jarvis E.D."/>
        </authorList>
    </citation>
    <scope>NUCLEOTIDE SEQUENCE [LARGE SCALE GENOMIC DNA]</scope>
    <source>
        <strain evidence="1">Broiler</strain>
    </source>
</reference>
<dbReference type="Proteomes" id="UP000000539">
    <property type="component" value="Chromosome 2"/>
</dbReference>